<evidence type="ECO:0000256" key="1">
    <source>
        <dbReference type="ARBA" id="ARBA00022490"/>
    </source>
</evidence>
<reference evidence="8 9" key="1">
    <citation type="submission" date="2015-07" db="EMBL/GenBank/DDBJ databases">
        <title>Whole genome sequence of Herpetosiphon geysericola DSM 7119.</title>
        <authorList>
            <person name="Hemp J."/>
            <person name="Ward L.M."/>
            <person name="Pace L.A."/>
            <person name="Fischer W.W."/>
        </authorList>
    </citation>
    <scope>NUCLEOTIDE SEQUENCE [LARGE SCALE GENOMIC DNA]</scope>
    <source>
        <strain evidence="8 9">DSM 7119</strain>
    </source>
</reference>
<dbReference type="InterPro" id="IPR002933">
    <property type="entry name" value="Peptidase_M20"/>
</dbReference>
<dbReference type="NCBIfam" id="NF003367">
    <property type="entry name" value="PRK04443.1"/>
    <property type="match status" value="1"/>
</dbReference>
<dbReference type="STRING" id="70996.SE18_23465"/>
<dbReference type="GO" id="GO:0008270">
    <property type="term" value="F:zinc ion binding"/>
    <property type="evidence" value="ECO:0007669"/>
    <property type="project" value="InterPro"/>
</dbReference>
<dbReference type="GO" id="GO:0050897">
    <property type="term" value="F:cobalt ion binding"/>
    <property type="evidence" value="ECO:0007669"/>
    <property type="project" value="InterPro"/>
</dbReference>
<gene>
    <name evidence="8" type="ORF">SE18_23465</name>
</gene>
<dbReference type="EMBL" id="LGKP01000035">
    <property type="protein sequence ID" value="KPL81568.1"/>
    <property type="molecule type" value="Genomic_DNA"/>
</dbReference>
<dbReference type="OrthoDB" id="9792335at2"/>
<dbReference type="GO" id="GO:0009085">
    <property type="term" value="P:lysine biosynthetic process"/>
    <property type="evidence" value="ECO:0007669"/>
    <property type="project" value="UniProtKB-KW"/>
</dbReference>
<keyword evidence="4" id="KW-0378">Hydrolase</keyword>
<dbReference type="Pfam" id="PF01546">
    <property type="entry name" value="Peptidase_M20"/>
    <property type="match status" value="1"/>
</dbReference>
<protein>
    <submittedName>
        <fullName evidence="8">Acetyl-lysine deacetylase</fullName>
    </submittedName>
</protein>
<organism evidence="8 9">
    <name type="scientific">Herpetosiphon geysericola</name>
    <dbReference type="NCBI Taxonomy" id="70996"/>
    <lineage>
        <taxon>Bacteria</taxon>
        <taxon>Bacillati</taxon>
        <taxon>Chloroflexota</taxon>
        <taxon>Chloroflexia</taxon>
        <taxon>Herpetosiphonales</taxon>
        <taxon>Herpetosiphonaceae</taxon>
        <taxon>Herpetosiphon</taxon>
    </lineage>
</organism>
<name>A0A0P6XEL9_9CHLR</name>
<comment type="caution">
    <text evidence="8">The sequence shown here is derived from an EMBL/GenBank/DDBJ whole genome shotgun (WGS) entry which is preliminary data.</text>
</comment>
<evidence type="ECO:0000256" key="2">
    <source>
        <dbReference type="ARBA" id="ARBA00022605"/>
    </source>
</evidence>
<keyword evidence="1" id="KW-0963">Cytoplasm</keyword>
<sequence length="351" mass="37390">MNDQQALQLIEAMVATPSVSGDEAALAQLLVEQMHHAGFDAHIDAVGNAVGVIGAAAETVVLLGHMDTVPGHIPVEVRAGELWGRGAVDAKGSLATFIAAAARAHAEQRLAYRVIVVGCVEEEVASSKGAHFIAQTMAAPTWCIVGEPSGADRLTLGYKGNLRAHIRIEQAAAHSAHASHTAAEHGCELWQTIAQHANEFNQGRERAFDQLLPSLVRIESGGDGLRDWCELLVNARLPLDLDPAAYTALLQQLLPNYAHLNISGATPAFSSERTSSIARRFGRVFRANGQQPRYVQKTGTADMNVVGPAWGCPVVAYGPGDAALDHTPYERLPLAEYLQAINVLTAVLSNE</sequence>
<accession>A0A0P6XEL9</accession>
<dbReference type="InterPro" id="IPR050072">
    <property type="entry name" value="Peptidase_M20A"/>
</dbReference>
<evidence type="ECO:0000313" key="8">
    <source>
        <dbReference type="EMBL" id="KPL81568.1"/>
    </source>
</evidence>
<evidence type="ECO:0000313" key="9">
    <source>
        <dbReference type="Proteomes" id="UP000050277"/>
    </source>
</evidence>
<evidence type="ECO:0000256" key="5">
    <source>
        <dbReference type="ARBA" id="ARBA00022833"/>
    </source>
</evidence>
<keyword evidence="3" id="KW-0479">Metal-binding</keyword>
<dbReference type="Proteomes" id="UP000050277">
    <property type="component" value="Unassembled WGS sequence"/>
</dbReference>
<keyword evidence="7" id="KW-0170">Cobalt</keyword>
<proteinExistence type="predicted"/>
<keyword evidence="9" id="KW-1185">Reference proteome</keyword>
<evidence type="ECO:0000256" key="3">
    <source>
        <dbReference type="ARBA" id="ARBA00022723"/>
    </source>
</evidence>
<dbReference type="PATRIC" id="fig|70996.4.peg.2523"/>
<dbReference type="GO" id="GO:0016811">
    <property type="term" value="F:hydrolase activity, acting on carbon-nitrogen (but not peptide) bonds, in linear amides"/>
    <property type="evidence" value="ECO:0007669"/>
    <property type="project" value="InterPro"/>
</dbReference>
<keyword evidence="2" id="KW-0028">Amino-acid biosynthesis</keyword>
<keyword evidence="5" id="KW-0862">Zinc</keyword>
<dbReference type="RefSeq" id="WP_054536882.1">
    <property type="nucleotide sequence ID" value="NZ_LGKP01000035.1"/>
</dbReference>
<dbReference type="AlphaFoldDB" id="A0A0P6XEL9"/>
<dbReference type="PANTHER" id="PTHR43808:SF28">
    <property type="entry name" value="[LYSW]-LYSINE_[LYSW]-ORNITHINE HYDROLASE"/>
    <property type="match status" value="1"/>
</dbReference>
<evidence type="ECO:0000256" key="7">
    <source>
        <dbReference type="ARBA" id="ARBA00023285"/>
    </source>
</evidence>
<evidence type="ECO:0000256" key="4">
    <source>
        <dbReference type="ARBA" id="ARBA00022801"/>
    </source>
</evidence>
<dbReference type="NCBIfam" id="TIGR01902">
    <property type="entry name" value="dapE-lys-deAc"/>
    <property type="match status" value="1"/>
</dbReference>
<keyword evidence="6" id="KW-0457">Lysine biosynthesis</keyword>
<evidence type="ECO:0000256" key="6">
    <source>
        <dbReference type="ARBA" id="ARBA00023154"/>
    </source>
</evidence>
<dbReference type="PANTHER" id="PTHR43808">
    <property type="entry name" value="ACETYLORNITHINE DEACETYLASE"/>
    <property type="match status" value="1"/>
</dbReference>
<dbReference type="Gene3D" id="3.40.630.10">
    <property type="entry name" value="Zn peptidases"/>
    <property type="match status" value="2"/>
</dbReference>
<dbReference type="InterPro" id="IPR010175">
    <property type="entry name" value="LysK"/>
</dbReference>
<dbReference type="SUPFAM" id="SSF53187">
    <property type="entry name" value="Zn-dependent exopeptidases"/>
    <property type="match status" value="1"/>
</dbReference>